<evidence type="ECO:0000313" key="6">
    <source>
        <dbReference type="Proteomes" id="UP001485043"/>
    </source>
</evidence>
<dbReference type="EMBL" id="JALJOV010000444">
    <property type="protein sequence ID" value="KAK9863672.1"/>
    <property type="molecule type" value="Genomic_DNA"/>
</dbReference>
<dbReference type="InterPro" id="IPR042238">
    <property type="entry name" value="Rad28/ERCC8/Ckn1/ATCSA-1"/>
</dbReference>
<organism evidence="5 6">
    <name type="scientific">Apatococcus fuscideae</name>
    <dbReference type="NCBI Taxonomy" id="2026836"/>
    <lineage>
        <taxon>Eukaryota</taxon>
        <taxon>Viridiplantae</taxon>
        <taxon>Chlorophyta</taxon>
        <taxon>core chlorophytes</taxon>
        <taxon>Trebouxiophyceae</taxon>
        <taxon>Chlorellales</taxon>
        <taxon>Chlorellaceae</taxon>
        <taxon>Apatococcus</taxon>
    </lineage>
</organism>
<evidence type="ECO:0000256" key="1">
    <source>
        <dbReference type="ARBA" id="ARBA00022574"/>
    </source>
</evidence>
<dbReference type="PROSITE" id="PS50294">
    <property type="entry name" value="WD_REPEATS_REGION"/>
    <property type="match status" value="2"/>
</dbReference>
<dbReference type="Proteomes" id="UP001485043">
    <property type="component" value="Unassembled WGS sequence"/>
</dbReference>
<dbReference type="GO" id="GO:0031464">
    <property type="term" value="C:Cul4A-RING E3 ubiquitin ligase complex"/>
    <property type="evidence" value="ECO:0007669"/>
    <property type="project" value="TreeGrafter"/>
</dbReference>
<evidence type="ECO:0000256" key="4">
    <source>
        <dbReference type="SAM" id="MobiDB-lite"/>
    </source>
</evidence>
<dbReference type="GO" id="GO:0043161">
    <property type="term" value="P:proteasome-mediated ubiquitin-dependent protein catabolic process"/>
    <property type="evidence" value="ECO:0007669"/>
    <property type="project" value="TreeGrafter"/>
</dbReference>
<dbReference type="PROSITE" id="PS50082">
    <property type="entry name" value="WD_REPEATS_2"/>
    <property type="match status" value="3"/>
</dbReference>
<comment type="caution">
    <text evidence="5">The sequence shown here is derived from an EMBL/GenBank/DDBJ whole genome shotgun (WGS) entry which is preliminary data.</text>
</comment>
<feature type="region of interest" description="Disordered" evidence="4">
    <location>
        <begin position="91"/>
        <end position="112"/>
    </location>
</feature>
<dbReference type="Gene3D" id="2.130.10.10">
    <property type="entry name" value="YVTN repeat-like/Quinoprotein amine dehydrogenase"/>
    <property type="match status" value="1"/>
</dbReference>
<protein>
    <recommendedName>
        <fullName evidence="7">DNA excision repair protein ERCC-8</fullName>
    </recommendedName>
</protein>
<dbReference type="AlphaFoldDB" id="A0AAW1T4Y3"/>
<accession>A0AAW1T4Y3</accession>
<dbReference type="Pfam" id="PF00400">
    <property type="entry name" value="WD40"/>
    <property type="match status" value="3"/>
</dbReference>
<dbReference type="GO" id="GO:0006283">
    <property type="term" value="P:transcription-coupled nucleotide-excision repair"/>
    <property type="evidence" value="ECO:0007669"/>
    <property type="project" value="InterPro"/>
</dbReference>
<feature type="repeat" description="WD" evidence="3">
    <location>
        <begin position="33"/>
        <end position="75"/>
    </location>
</feature>
<dbReference type="SUPFAM" id="SSF50978">
    <property type="entry name" value="WD40 repeat-like"/>
    <property type="match status" value="1"/>
</dbReference>
<keyword evidence="1 3" id="KW-0853">WD repeat</keyword>
<dbReference type="InterPro" id="IPR019775">
    <property type="entry name" value="WD40_repeat_CS"/>
</dbReference>
<proteinExistence type="predicted"/>
<dbReference type="PANTHER" id="PTHR46202">
    <property type="entry name" value="DNA EXCISION REPAIR PROTEIN ERCC-8"/>
    <property type="match status" value="1"/>
</dbReference>
<keyword evidence="2" id="KW-0677">Repeat</keyword>
<dbReference type="PANTHER" id="PTHR46202:SF1">
    <property type="entry name" value="DNA EXCISION REPAIR PROTEIN ERCC-8"/>
    <property type="match status" value="1"/>
</dbReference>
<dbReference type="GO" id="GO:0000109">
    <property type="term" value="C:nucleotide-excision repair complex"/>
    <property type="evidence" value="ECO:0007669"/>
    <property type="project" value="TreeGrafter"/>
</dbReference>
<dbReference type="InterPro" id="IPR036322">
    <property type="entry name" value="WD40_repeat_dom_sf"/>
</dbReference>
<sequence length="248" mass="28176">MSRCGTPTPYRQLAHSPLAPEYLHFTHVLGGHDGSHREDVWTLHWSLQNEWHLLTGGCDGQVRMWDIRRSECFHMLDQQQTGKVVNPTITSRRKRLQREGATQRSGPSMAVGHEGSVTAILPTMDGRHWLTSGTDSRLRMWDTSDFRNLLVNYRNTYNRANKARQMAASVDGHLVFHPSGSVIQVLDMYSGEQHKLLRGHLDTVNACVFNPVFQELYTGADDASIVVWSQERKSAYEELEGDADSWSD</sequence>
<dbReference type="SMART" id="SM00320">
    <property type="entry name" value="WD40"/>
    <property type="match status" value="3"/>
</dbReference>
<evidence type="ECO:0000256" key="2">
    <source>
        <dbReference type="ARBA" id="ARBA00022737"/>
    </source>
</evidence>
<dbReference type="PROSITE" id="PS00678">
    <property type="entry name" value="WD_REPEATS_1"/>
    <property type="match status" value="1"/>
</dbReference>
<keyword evidence="6" id="KW-1185">Reference proteome</keyword>
<feature type="repeat" description="WD" evidence="3">
    <location>
        <begin position="110"/>
        <end position="151"/>
    </location>
</feature>
<dbReference type="InterPro" id="IPR015943">
    <property type="entry name" value="WD40/YVTN_repeat-like_dom_sf"/>
</dbReference>
<evidence type="ECO:0000256" key="3">
    <source>
        <dbReference type="PROSITE-ProRule" id="PRU00221"/>
    </source>
</evidence>
<dbReference type="GO" id="GO:0000209">
    <property type="term" value="P:protein polyubiquitination"/>
    <property type="evidence" value="ECO:0007669"/>
    <property type="project" value="TreeGrafter"/>
</dbReference>
<feature type="repeat" description="WD" evidence="3">
    <location>
        <begin position="197"/>
        <end position="238"/>
    </location>
</feature>
<name>A0AAW1T4Y3_9CHLO</name>
<gene>
    <name evidence="5" type="ORF">WJX84_007855</name>
</gene>
<evidence type="ECO:0008006" key="7">
    <source>
        <dbReference type="Google" id="ProtNLM"/>
    </source>
</evidence>
<reference evidence="5 6" key="1">
    <citation type="journal article" date="2024" name="Nat. Commun.">
        <title>Phylogenomics reveals the evolutionary origins of lichenization in chlorophyte algae.</title>
        <authorList>
            <person name="Puginier C."/>
            <person name="Libourel C."/>
            <person name="Otte J."/>
            <person name="Skaloud P."/>
            <person name="Haon M."/>
            <person name="Grisel S."/>
            <person name="Petersen M."/>
            <person name="Berrin J.G."/>
            <person name="Delaux P.M."/>
            <person name="Dal Grande F."/>
            <person name="Keller J."/>
        </authorList>
    </citation>
    <scope>NUCLEOTIDE SEQUENCE [LARGE SCALE GENOMIC DNA]</scope>
    <source>
        <strain evidence="5 6">SAG 2523</strain>
    </source>
</reference>
<evidence type="ECO:0000313" key="5">
    <source>
        <dbReference type="EMBL" id="KAK9863672.1"/>
    </source>
</evidence>
<dbReference type="InterPro" id="IPR001680">
    <property type="entry name" value="WD40_rpt"/>
</dbReference>